<dbReference type="Proteomes" id="UP000604481">
    <property type="component" value="Unassembled WGS sequence"/>
</dbReference>
<feature type="domain" description="SCP2" evidence="3">
    <location>
        <begin position="7"/>
        <end position="96"/>
    </location>
</feature>
<dbReference type="HAMAP" id="MF_02215">
    <property type="entry name" value="UbiJ"/>
    <property type="match status" value="1"/>
</dbReference>
<dbReference type="RefSeq" id="WP_194115569.1">
    <property type="nucleotide sequence ID" value="NZ_JADFUA010000003.1"/>
</dbReference>
<proteinExistence type="inferred from homology"/>
<name>A0A8J7FJA3_9NEIS</name>
<dbReference type="AlphaFoldDB" id="A0A8J7FJA3"/>
<protein>
    <recommendedName>
        <fullName evidence="1">Ubiquinone biosynthesis accessory factor UbiJ</fullName>
    </recommendedName>
</protein>
<evidence type="ECO:0000256" key="1">
    <source>
        <dbReference type="HAMAP-Rule" id="MF_02215"/>
    </source>
</evidence>
<comment type="caution">
    <text evidence="4">The sequence shown here is derived from an EMBL/GenBank/DDBJ whole genome shotgun (WGS) entry which is preliminary data.</text>
</comment>
<comment type="pathway">
    <text evidence="1">Cofactor biosynthesis; ubiquinone biosynthesis.</text>
</comment>
<dbReference type="EMBL" id="JADFUA010000003">
    <property type="protein sequence ID" value="MBE9609045.1"/>
    <property type="molecule type" value="Genomic_DNA"/>
</dbReference>
<dbReference type="InterPro" id="IPR003033">
    <property type="entry name" value="SCP2_sterol-bd_dom"/>
</dbReference>
<dbReference type="GO" id="GO:0006744">
    <property type="term" value="P:ubiquinone biosynthetic process"/>
    <property type="evidence" value="ECO:0007669"/>
    <property type="project" value="UniProtKB-UniRule"/>
</dbReference>
<evidence type="ECO:0000259" key="3">
    <source>
        <dbReference type="Pfam" id="PF02036"/>
    </source>
</evidence>
<keyword evidence="1" id="KW-0963">Cytoplasm</keyword>
<evidence type="ECO:0000256" key="2">
    <source>
        <dbReference type="SAM" id="Coils"/>
    </source>
</evidence>
<dbReference type="GO" id="GO:0005737">
    <property type="term" value="C:cytoplasm"/>
    <property type="evidence" value="ECO:0007669"/>
    <property type="project" value="UniProtKB-SubCell"/>
</dbReference>
<dbReference type="PANTHER" id="PTHR38693:SF1">
    <property type="entry name" value="UBIQUINONE BIOSYNTHESIS ACCESSORY FACTOR UBIJ"/>
    <property type="match status" value="1"/>
</dbReference>
<keyword evidence="5" id="KW-1185">Reference proteome</keyword>
<sequence length="190" mass="20640">MLLATALNRLLKHAPERRDELLRLAGRTVKISVPLTSAVLVVTGDGRLAHSQAEPEAVLDLPLAFFYTRMADPQAAARQVVLDGDPELGAALGNVLGKLRWDAAEELSQLVGDVAARRIVWLAGKVGGIPGAIGSRLLLAWVEYLRDEAPLLLDKPAAVQHYAAVDALRDDLARLEKRLQRIEHKAGIKE</sequence>
<dbReference type="Pfam" id="PF02036">
    <property type="entry name" value="SCP2"/>
    <property type="match status" value="1"/>
</dbReference>
<keyword evidence="1" id="KW-0831">Ubiquinone biosynthesis</keyword>
<dbReference type="UniPathway" id="UPA00232"/>
<evidence type="ECO:0000313" key="4">
    <source>
        <dbReference type="EMBL" id="MBE9609045.1"/>
    </source>
</evidence>
<accession>A0A8J7FJA3</accession>
<dbReference type="PANTHER" id="PTHR38693">
    <property type="entry name" value="UBIQUINONE BIOSYNTHESIS PROTEIN UBIJ"/>
    <property type="match status" value="1"/>
</dbReference>
<keyword evidence="2" id="KW-0175">Coiled coil</keyword>
<feature type="coiled-coil region" evidence="2">
    <location>
        <begin position="158"/>
        <end position="185"/>
    </location>
</feature>
<evidence type="ECO:0000313" key="5">
    <source>
        <dbReference type="Proteomes" id="UP000604481"/>
    </source>
</evidence>
<reference evidence="4 5" key="1">
    <citation type="submission" date="2020-10" db="EMBL/GenBank/DDBJ databases">
        <title>The genome sequence of Chitinilyticum litopenaei 4Y14.</title>
        <authorList>
            <person name="Liu Y."/>
        </authorList>
    </citation>
    <scope>NUCLEOTIDE SEQUENCE [LARGE SCALE GENOMIC DNA]</scope>
    <source>
        <strain evidence="4 5">4Y14</strain>
    </source>
</reference>
<comment type="similarity">
    <text evidence="1">Belongs to the UbiJ family.</text>
</comment>
<comment type="subcellular location">
    <subcellularLocation>
        <location evidence="1">Cytoplasm</location>
    </subcellularLocation>
</comment>
<organism evidence="4 5">
    <name type="scientific">Chitinilyticum piscinae</name>
    <dbReference type="NCBI Taxonomy" id="2866724"/>
    <lineage>
        <taxon>Bacteria</taxon>
        <taxon>Pseudomonadati</taxon>
        <taxon>Pseudomonadota</taxon>
        <taxon>Betaproteobacteria</taxon>
        <taxon>Neisseriales</taxon>
        <taxon>Chitinibacteraceae</taxon>
        <taxon>Chitinilyticum</taxon>
    </lineage>
</organism>
<comment type="function">
    <text evidence="1">Required for ubiquinone (coenzyme Q) biosynthesis. Binds hydrophobic ubiquinone biosynthetic intermediates via its SCP2 domain and is essential for the stability of the Ubi complex. May constitute a docking platform where Ubi enzymes assemble and access their SCP2-bound polyprenyl substrates.</text>
</comment>
<dbReference type="InterPro" id="IPR038989">
    <property type="entry name" value="UbiJ"/>
</dbReference>
<gene>
    <name evidence="1" type="primary">ubiJ</name>
    <name evidence="4" type="ORF">INR99_06770</name>
</gene>